<keyword evidence="5 10" id="KW-0808">Transferase</keyword>
<keyword evidence="7" id="KW-0862">Zinc</keyword>
<dbReference type="EC" id="2.3.1.222" evidence="3 10"/>
<accession>A0AAE3LMZ9</accession>
<evidence type="ECO:0000256" key="6">
    <source>
        <dbReference type="ARBA" id="ARBA00022723"/>
    </source>
</evidence>
<dbReference type="PANTHER" id="PTHR39453:SF1">
    <property type="entry name" value="PHOSPHATE PROPANOYLTRANSFERASE"/>
    <property type="match status" value="1"/>
</dbReference>
<evidence type="ECO:0000256" key="4">
    <source>
        <dbReference type="ARBA" id="ARBA00020837"/>
    </source>
</evidence>
<keyword evidence="12" id="KW-1185">Reference proteome</keyword>
<dbReference type="GO" id="GO:0046872">
    <property type="term" value="F:metal ion binding"/>
    <property type="evidence" value="ECO:0007669"/>
    <property type="project" value="UniProtKB-KW"/>
</dbReference>
<comment type="catalytic activity">
    <reaction evidence="9 10">
        <text>propanoyl-CoA + phosphate = propanoyl phosphate + CoA</text>
        <dbReference type="Rhea" id="RHEA:28046"/>
        <dbReference type="ChEBI" id="CHEBI:43474"/>
        <dbReference type="ChEBI" id="CHEBI:57287"/>
        <dbReference type="ChEBI" id="CHEBI:57392"/>
        <dbReference type="ChEBI" id="CHEBI:58933"/>
        <dbReference type="EC" id="2.3.1.222"/>
    </reaction>
</comment>
<evidence type="ECO:0000256" key="1">
    <source>
        <dbReference type="ARBA" id="ARBA00001947"/>
    </source>
</evidence>
<dbReference type="InterPro" id="IPR008300">
    <property type="entry name" value="PTAC"/>
</dbReference>
<dbReference type="PANTHER" id="PTHR39453">
    <property type="entry name" value="PHOSPHATE PROPANOYLTRANSFERASE"/>
    <property type="match status" value="1"/>
</dbReference>
<comment type="similarity">
    <text evidence="2 10">Belongs to the PduL family.</text>
</comment>
<comment type="function">
    <text evidence="10">Involved in 1,2-propanediol (1,2-PD) degradation by catalyzing the conversion of propanoyl-CoA to propanoyl-phosphate.</text>
</comment>
<comment type="pathway">
    <text evidence="10">Polyol metabolism; 1,2-propanediol degradation.</text>
</comment>
<dbReference type="NCBIfam" id="NF011652">
    <property type="entry name" value="PRK15070.1"/>
    <property type="match status" value="1"/>
</dbReference>
<dbReference type="EMBL" id="JAOQJZ010000010">
    <property type="protein sequence ID" value="MCU6706246.1"/>
    <property type="molecule type" value="Genomic_DNA"/>
</dbReference>
<reference evidence="11 12" key="1">
    <citation type="journal article" date="2021" name="ISME Commun">
        <title>Automated analysis of genomic sequences facilitates high-throughput and comprehensive description of bacteria.</title>
        <authorList>
            <person name="Hitch T.C.A."/>
        </authorList>
    </citation>
    <scope>NUCLEOTIDE SEQUENCE [LARGE SCALE GENOMIC DNA]</scope>
    <source>
        <strain evidence="11 12">Sanger_31</strain>
    </source>
</reference>
<dbReference type="Proteomes" id="UP001208131">
    <property type="component" value="Unassembled WGS sequence"/>
</dbReference>
<evidence type="ECO:0000256" key="2">
    <source>
        <dbReference type="ARBA" id="ARBA00007342"/>
    </source>
</evidence>
<evidence type="ECO:0000256" key="7">
    <source>
        <dbReference type="ARBA" id="ARBA00022833"/>
    </source>
</evidence>
<proteinExistence type="inferred from homology"/>
<gene>
    <name evidence="11" type="ORF">OCV57_09955</name>
</gene>
<keyword evidence="6" id="KW-0479">Metal-binding</keyword>
<comment type="cofactor">
    <cofactor evidence="1">
        <name>Zn(2+)</name>
        <dbReference type="ChEBI" id="CHEBI:29105"/>
    </cofactor>
</comment>
<evidence type="ECO:0000256" key="9">
    <source>
        <dbReference type="ARBA" id="ARBA00047589"/>
    </source>
</evidence>
<comment type="caution">
    <text evidence="11">The sequence shown here is derived from an EMBL/GenBank/DDBJ whole genome shotgun (WGS) entry which is preliminary data.</text>
</comment>
<organism evidence="11 12">
    <name type="scientific">Hominimerdicola aceti</name>
    <dbReference type="NCBI Taxonomy" id="2981726"/>
    <lineage>
        <taxon>Bacteria</taxon>
        <taxon>Bacillati</taxon>
        <taxon>Bacillota</taxon>
        <taxon>Clostridia</taxon>
        <taxon>Eubacteriales</taxon>
        <taxon>Oscillospiraceae</taxon>
        <taxon>Hominimerdicola</taxon>
    </lineage>
</organism>
<dbReference type="PIRSF" id="PIRSF010130">
    <property type="entry name" value="PduL"/>
    <property type="match status" value="1"/>
</dbReference>
<sequence>MPKFIVETSARHVHVTQETLETLFGKGATLTKKKDLSQPGQFACEERVTVVGPKKELANVSILGPVRKADQIELSATDARSIGVAAPIRESGDTAGSGACKLVGPCGEVECSEGVIVAKRHIHMTPADAETFGVKDKDIVAVKIESAERTAILCDTVIRVSDKFALAMHIDTDESNAVGAGREQYGEIVKL</sequence>
<keyword evidence="8 10" id="KW-0012">Acyltransferase</keyword>
<evidence type="ECO:0000256" key="5">
    <source>
        <dbReference type="ARBA" id="ARBA00022679"/>
    </source>
</evidence>
<dbReference type="RefSeq" id="WP_038671236.1">
    <property type="nucleotide sequence ID" value="NZ_JAOQJZ010000010.1"/>
</dbReference>
<evidence type="ECO:0000256" key="10">
    <source>
        <dbReference type="PIRNR" id="PIRNR010130"/>
    </source>
</evidence>
<dbReference type="Pfam" id="PF06130">
    <property type="entry name" value="PTAC"/>
    <property type="match status" value="1"/>
</dbReference>
<dbReference type="AlphaFoldDB" id="A0AAE3LMZ9"/>
<evidence type="ECO:0000256" key="3">
    <source>
        <dbReference type="ARBA" id="ARBA00012206"/>
    </source>
</evidence>
<evidence type="ECO:0000313" key="11">
    <source>
        <dbReference type="EMBL" id="MCU6706246.1"/>
    </source>
</evidence>
<evidence type="ECO:0000313" key="12">
    <source>
        <dbReference type="Proteomes" id="UP001208131"/>
    </source>
</evidence>
<name>A0AAE3LMZ9_9FIRM</name>
<evidence type="ECO:0000256" key="8">
    <source>
        <dbReference type="ARBA" id="ARBA00023315"/>
    </source>
</evidence>
<protein>
    <recommendedName>
        <fullName evidence="4 10">Phosphate propanoyltransferase</fullName>
        <ecNumber evidence="3 10">2.3.1.222</ecNumber>
    </recommendedName>
</protein>
<dbReference type="GO" id="GO:0016747">
    <property type="term" value="F:acyltransferase activity, transferring groups other than amino-acyl groups"/>
    <property type="evidence" value="ECO:0007669"/>
    <property type="project" value="InterPro"/>
</dbReference>